<name>A0AAD5J5C6_ACENE</name>
<evidence type="ECO:0000313" key="2">
    <source>
        <dbReference type="EMBL" id="KAI9181960.1"/>
    </source>
</evidence>
<evidence type="ECO:0000313" key="3">
    <source>
        <dbReference type="Proteomes" id="UP001064489"/>
    </source>
</evidence>
<reference evidence="2" key="2">
    <citation type="submission" date="2023-02" db="EMBL/GenBank/DDBJ databases">
        <authorList>
            <person name="Swenson N.G."/>
            <person name="Wegrzyn J.L."/>
            <person name="Mcevoy S.L."/>
        </authorList>
    </citation>
    <scope>NUCLEOTIDE SEQUENCE</scope>
    <source>
        <strain evidence="2">91603</strain>
        <tissue evidence="2">Leaf</tissue>
    </source>
</reference>
<dbReference type="Proteomes" id="UP001064489">
    <property type="component" value="Chromosome 4"/>
</dbReference>
<dbReference type="EMBL" id="JAJSOW010000101">
    <property type="protein sequence ID" value="KAI9181960.1"/>
    <property type="molecule type" value="Genomic_DNA"/>
</dbReference>
<accession>A0AAD5J5C6</accession>
<sequence length="134" mass="14338">MWKHSVNDIGTNNGEHCEVTAVETKSCNDKVLTSAIQAWTPKPTLCSSISQHHPLSKSFDFSQTDHHFRCRLAVVSSDSKSSTLIANSSHSGKDEIQIDFGGDGGGGCENFGGGGGDDQNDRGERDQEEAEAAK</sequence>
<feature type="compositionally biased region" description="Basic and acidic residues" evidence="1">
    <location>
        <begin position="119"/>
        <end position="134"/>
    </location>
</feature>
<feature type="region of interest" description="Disordered" evidence="1">
    <location>
        <begin position="83"/>
        <end position="134"/>
    </location>
</feature>
<dbReference type="AlphaFoldDB" id="A0AAD5J5C6"/>
<proteinExistence type="predicted"/>
<reference evidence="2" key="1">
    <citation type="journal article" date="2022" name="Plant J.">
        <title>Strategies of tolerance reflected in two North American maple genomes.</title>
        <authorList>
            <person name="McEvoy S.L."/>
            <person name="Sezen U.U."/>
            <person name="Trouern-Trend A."/>
            <person name="McMahon S.M."/>
            <person name="Schaberg P.G."/>
            <person name="Yang J."/>
            <person name="Wegrzyn J.L."/>
            <person name="Swenson N.G."/>
        </authorList>
    </citation>
    <scope>NUCLEOTIDE SEQUENCE</scope>
    <source>
        <strain evidence="2">91603</strain>
    </source>
</reference>
<evidence type="ECO:0000256" key="1">
    <source>
        <dbReference type="SAM" id="MobiDB-lite"/>
    </source>
</evidence>
<keyword evidence="3" id="KW-1185">Reference proteome</keyword>
<feature type="compositionally biased region" description="Gly residues" evidence="1">
    <location>
        <begin position="101"/>
        <end position="117"/>
    </location>
</feature>
<organism evidence="2 3">
    <name type="scientific">Acer negundo</name>
    <name type="common">Box elder</name>
    <dbReference type="NCBI Taxonomy" id="4023"/>
    <lineage>
        <taxon>Eukaryota</taxon>
        <taxon>Viridiplantae</taxon>
        <taxon>Streptophyta</taxon>
        <taxon>Embryophyta</taxon>
        <taxon>Tracheophyta</taxon>
        <taxon>Spermatophyta</taxon>
        <taxon>Magnoliopsida</taxon>
        <taxon>eudicotyledons</taxon>
        <taxon>Gunneridae</taxon>
        <taxon>Pentapetalae</taxon>
        <taxon>rosids</taxon>
        <taxon>malvids</taxon>
        <taxon>Sapindales</taxon>
        <taxon>Sapindaceae</taxon>
        <taxon>Hippocastanoideae</taxon>
        <taxon>Acereae</taxon>
        <taxon>Acer</taxon>
    </lineage>
</organism>
<comment type="caution">
    <text evidence="2">The sequence shown here is derived from an EMBL/GenBank/DDBJ whole genome shotgun (WGS) entry which is preliminary data.</text>
</comment>
<gene>
    <name evidence="2" type="ORF">LWI28_020563</name>
</gene>
<protein>
    <submittedName>
        <fullName evidence="2">Uncharacterized protein</fullName>
    </submittedName>
</protein>